<name>A0ABV9DEC4_9BACI</name>
<comment type="caution">
    <text evidence="1">The sequence shown here is derived from an EMBL/GenBank/DDBJ whole genome shotgun (WGS) entry which is preliminary data.</text>
</comment>
<dbReference type="Gene3D" id="1.10.4010.10">
    <property type="entry name" value="Type II deoxyuridine triphosphatase"/>
    <property type="match status" value="1"/>
</dbReference>
<keyword evidence="2" id="KW-1185">Reference proteome</keyword>
<dbReference type="CDD" id="cd11527">
    <property type="entry name" value="NTP-PPase_dUTPase"/>
    <property type="match status" value="1"/>
</dbReference>
<dbReference type="PIRSF" id="PIRSF030140">
    <property type="entry name" value="UCP030140"/>
    <property type="match status" value="1"/>
</dbReference>
<keyword evidence="1" id="KW-0378">Hydrolase</keyword>
<evidence type="ECO:0000313" key="1">
    <source>
        <dbReference type="EMBL" id="MFC4556638.1"/>
    </source>
</evidence>
<dbReference type="GO" id="GO:0004170">
    <property type="term" value="F:dUTP diphosphatase activity"/>
    <property type="evidence" value="ECO:0007669"/>
    <property type="project" value="UniProtKB-EC"/>
</dbReference>
<gene>
    <name evidence="1" type="ORF">ACFO3D_00270</name>
</gene>
<dbReference type="InterPro" id="IPR016947">
    <property type="entry name" value="UCP030140"/>
</dbReference>
<sequence>MNWSDLYNMQKQLDDYIEAEHELTDKDLFREKYLALLVELGELANETRCFKFWSNKPRSDKAVVLEEYVDGVHFLLSLGLEKGLQFSGAISRPVENSETEQFNQVFAACTNFNENPSTDNYEQLFESFLLLGNILGFNEQDIKDAYLKKNKTNYKRQNEGY</sequence>
<dbReference type="EMBL" id="JBHSFU010000001">
    <property type="protein sequence ID" value="MFC4556638.1"/>
    <property type="molecule type" value="Genomic_DNA"/>
</dbReference>
<protein>
    <submittedName>
        <fullName evidence="1">dUTP diphosphatase</fullName>
        <ecNumber evidence="1">3.6.1.23</ecNumber>
    </submittedName>
</protein>
<organism evidence="1 2">
    <name type="scientific">Virgibacillus kekensis</name>
    <dbReference type="NCBI Taxonomy" id="202261"/>
    <lineage>
        <taxon>Bacteria</taxon>
        <taxon>Bacillati</taxon>
        <taxon>Bacillota</taxon>
        <taxon>Bacilli</taxon>
        <taxon>Bacillales</taxon>
        <taxon>Bacillaceae</taxon>
        <taxon>Virgibacillus</taxon>
    </lineage>
</organism>
<evidence type="ECO:0000313" key="2">
    <source>
        <dbReference type="Proteomes" id="UP001595989"/>
    </source>
</evidence>
<dbReference type="EC" id="3.6.1.23" evidence="1"/>
<dbReference type="Pfam" id="PF08761">
    <property type="entry name" value="dUTPase_2"/>
    <property type="match status" value="1"/>
</dbReference>
<accession>A0ABV9DEC4</accession>
<proteinExistence type="predicted"/>
<dbReference type="InterPro" id="IPR014871">
    <property type="entry name" value="dUTPase/dCTP_pyrophosphatase"/>
</dbReference>
<reference evidence="2" key="1">
    <citation type="journal article" date="2019" name="Int. J. Syst. Evol. Microbiol.">
        <title>The Global Catalogue of Microorganisms (GCM) 10K type strain sequencing project: providing services to taxonomists for standard genome sequencing and annotation.</title>
        <authorList>
            <consortium name="The Broad Institute Genomics Platform"/>
            <consortium name="The Broad Institute Genome Sequencing Center for Infectious Disease"/>
            <person name="Wu L."/>
            <person name="Ma J."/>
        </authorList>
    </citation>
    <scope>NUCLEOTIDE SEQUENCE [LARGE SCALE GENOMIC DNA]</scope>
    <source>
        <strain evidence="2">CGMCC 4.7426</strain>
    </source>
</reference>
<dbReference type="Proteomes" id="UP001595989">
    <property type="component" value="Unassembled WGS sequence"/>
</dbReference>
<dbReference type="SUPFAM" id="SSF101386">
    <property type="entry name" value="all-alpha NTP pyrophosphatases"/>
    <property type="match status" value="1"/>
</dbReference>
<dbReference type="RefSeq" id="WP_390292566.1">
    <property type="nucleotide sequence ID" value="NZ_JBHSFU010000001.1"/>
</dbReference>